<dbReference type="Gene3D" id="3.40.50.720">
    <property type="entry name" value="NAD(P)-binding Rossmann-like Domain"/>
    <property type="match status" value="1"/>
</dbReference>
<dbReference type="AlphaFoldDB" id="A0A6J4UDC6"/>
<name>A0A6J4UDC6_9SPHN</name>
<organism evidence="1">
    <name type="scientific">uncultured Sphingosinicella sp</name>
    <dbReference type="NCBI Taxonomy" id="478748"/>
    <lineage>
        <taxon>Bacteria</taxon>
        <taxon>Pseudomonadati</taxon>
        <taxon>Pseudomonadota</taxon>
        <taxon>Alphaproteobacteria</taxon>
        <taxon>Sphingomonadales</taxon>
        <taxon>Sphingosinicellaceae</taxon>
        <taxon>Sphingosinicella</taxon>
        <taxon>environmental samples</taxon>
    </lineage>
</organism>
<protein>
    <recommendedName>
        <fullName evidence="2">Bll1370 protein</fullName>
    </recommendedName>
</protein>
<dbReference type="Pfam" id="PF11017">
    <property type="entry name" value="DUF2855"/>
    <property type="match status" value="1"/>
</dbReference>
<reference evidence="1" key="1">
    <citation type="submission" date="2020-02" db="EMBL/GenBank/DDBJ databases">
        <authorList>
            <person name="Meier V. D."/>
        </authorList>
    </citation>
    <scope>NUCLEOTIDE SEQUENCE</scope>
    <source>
        <strain evidence="1">AVDCRST_MAG23</strain>
    </source>
</reference>
<dbReference type="InterPro" id="IPR021276">
    <property type="entry name" value="DUF2855"/>
</dbReference>
<dbReference type="SUPFAM" id="SSF51735">
    <property type="entry name" value="NAD(P)-binding Rossmann-fold domains"/>
    <property type="match status" value="1"/>
</dbReference>
<proteinExistence type="predicted"/>
<sequence length="353" mass="38601">MVAWDFEVDMADLSRTQLRAAPPPASVELAPGEVLLGVERFSLTANNITYGVIGVQLSYWRFFPTSDGWGRLPVWGFAQVVRSRAERVPEGLRLYGYYPMSTHLVASLRPDAGGYVDEAPHRAGLAAVYNRYMEASETPHDDHIALLRPLFATSFLLDDYLGEVAPGATVLVSSASSKTALGLAWQLAQRGVQVVGLTSEQNLPFLKGLNFFEPAALYDDVSSLDVSGHVVFVNVAGNASVRSAVHERFNERLIHSAVVGGTHHQARDTNASGDLPGPKPQFFFAPDRFAKRSADWGPAELNARIREAMSRFIDTSSWLKIERHHGPDALALLYRTVLQGSASPAIGDVVYPR</sequence>
<dbReference type="Gene3D" id="3.90.180.10">
    <property type="entry name" value="Medium-chain alcohol dehydrogenases, catalytic domain"/>
    <property type="match status" value="1"/>
</dbReference>
<gene>
    <name evidence="1" type="ORF">AVDCRST_MAG23-2672</name>
</gene>
<dbReference type="EMBL" id="CADCWD010000090">
    <property type="protein sequence ID" value="CAA9547417.1"/>
    <property type="molecule type" value="Genomic_DNA"/>
</dbReference>
<accession>A0A6J4UDC6</accession>
<evidence type="ECO:0000313" key="1">
    <source>
        <dbReference type="EMBL" id="CAA9547417.1"/>
    </source>
</evidence>
<dbReference type="InterPro" id="IPR036291">
    <property type="entry name" value="NAD(P)-bd_dom_sf"/>
</dbReference>
<evidence type="ECO:0008006" key="2">
    <source>
        <dbReference type="Google" id="ProtNLM"/>
    </source>
</evidence>